<gene>
    <name evidence="1" type="ORF">VV01_14995</name>
</gene>
<organism evidence="1 2">
    <name type="scientific">Luteipulveratus halotolerans</name>
    <dbReference type="NCBI Taxonomy" id="1631356"/>
    <lineage>
        <taxon>Bacteria</taxon>
        <taxon>Bacillati</taxon>
        <taxon>Actinomycetota</taxon>
        <taxon>Actinomycetes</taxon>
        <taxon>Micrococcales</taxon>
        <taxon>Dermacoccaceae</taxon>
        <taxon>Luteipulveratus</taxon>
    </lineage>
</organism>
<dbReference type="RefSeq" id="WP_050670578.1">
    <property type="nucleotide sequence ID" value="NZ_LAIR01000002.1"/>
</dbReference>
<reference evidence="2" key="1">
    <citation type="submission" date="2015-03" db="EMBL/GenBank/DDBJ databases">
        <title>Luteipulveratus halotolerans sp. nov., a novel actinobacterium (Dermacoccaceae) from Sarawak, Malaysia.</title>
        <authorList>
            <person name="Juboi H."/>
            <person name="Basik A."/>
            <person name="Shamsul S.S."/>
            <person name="Arnold P."/>
            <person name="Schmitt E.K."/>
            <person name="Sanglier J.-J."/>
            <person name="Yeo T."/>
        </authorList>
    </citation>
    <scope>NUCLEOTIDE SEQUENCE [LARGE SCALE GENOMIC DNA]</scope>
    <source>
        <strain evidence="2">C296001</strain>
    </source>
</reference>
<sequence length="125" mass="13533">MSIDGASSDGVHETNPCRAAYLRRIERNRHRSVSELIDGLGCEFAVAVDVIAQYADLAPEAVRCARATGHATGPREHRLLVELYALCQTVEDVLGASAATWFAGTDQAHALDRLLREARPAHLVA</sequence>
<dbReference type="OrthoDB" id="9874390at2"/>
<dbReference type="STRING" id="1631356.VV01_14995"/>
<dbReference type="EMBL" id="LAIR01000002">
    <property type="protein sequence ID" value="KNX38157.1"/>
    <property type="molecule type" value="Genomic_DNA"/>
</dbReference>
<dbReference type="AlphaFoldDB" id="A0A0L6CK51"/>
<name>A0A0L6CK51_9MICO</name>
<accession>A0A0L6CK51</accession>
<keyword evidence="2" id="KW-1185">Reference proteome</keyword>
<dbReference type="Proteomes" id="UP000037397">
    <property type="component" value="Unassembled WGS sequence"/>
</dbReference>
<protein>
    <submittedName>
        <fullName evidence="1">Uncharacterized protein</fullName>
    </submittedName>
</protein>
<evidence type="ECO:0000313" key="1">
    <source>
        <dbReference type="EMBL" id="KNX38157.1"/>
    </source>
</evidence>
<proteinExistence type="predicted"/>
<evidence type="ECO:0000313" key="2">
    <source>
        <dbReference type="Proteomes" id="UP000037397"/>
    </source>
</evidence>
<comment type="caution">
    <text evidence="1">The sequence shown here is derived from an EMBL/GenBank/DDBJ whole genome shotgun (WGS) entry which is preliminary data.</text>
</comment>